<organism evidence="3 4">
    <name type="scientific">Deinococcus enclensis</name>
    <dbReference type="NCBI Taxonomy" id="1049582"/>
    <lineage>
        <taxon>Bacteria</taxon>
        <taxon>Thermotogati</taxon>
        <taxon>Deinococcota</taxon>
        <taxon>Deinococci</taxon>
        <taxon>Deinococcales</taxon>
        <taxon>Deinococcaceae</taxon>
        <taxon>Deinococcus</taxon>
    </lineage>
</organism>
<reference evidence="3 4" key="1">
    <citation type="submission" date="2023-07" db="EMBL/GenBank/DDBJ databases">
        <title>Genomic Encyclopedia of Type Strains, Phase IV (KMG-IV): sequencing the most valuable type-strain genomes for metagenomic binning, comparative biology and taxonomic classification.</title>
        <authorList>
            <person name="Goeker M."/>
        </authorList>
    </citation>
    <scope>NUCLEOTIDE SEQUENCE [LARGE SCALE GENOMIC DNA]</scope>
    <source>
        <strain evidence="3 4">NIO-1023</strain>
    </source>
</reference>
<evidence type="ECO:0000313" key="3">
    <source>
        <dbReference type="EMBL" id="MDP9762785.1"/>
    </source>
</evidence>
<gene>
    <name evidence="3" type="ORF">QO006_000198</name>
</gene>
<keyword evidence="2" id="KW-0812">Transmembrane</keyword>
<protein>
    <submittedName>
        <fullName evidence="3">ABC-type multidrug transport system fused ATPase/permease subunit</fullName>
    </submittedName>
</protein>
<feature type="transmembrane region" description="Helical" evidence="2">
    <location>
        <begin position="46"/>
        <end position="67"/>
    </location>
</feature>
<dbReference type="EMBL" id="JAURUR010000001">
    <property type="protein sequence ID" value="MDP9762785.1"/>
    <property type="molecule type" value="Genomic_DNA"/>
</dbReference>
<evidence type="ECO:0000256" key="2">
    <source>
        <dbReference type="SAM" id="Phobius"/>
    </source>
</evidence>
<accession>A0ABT9M884</accession>
<keyword evidence="4" id="KW-1185">Reference proteome</keyword>
<sequence>MLRLVFALVGVILLAVTALAVIWLAGQVLAGLGLVVAGTAGVLFRLLWFLIVAGVLGGLVYFVTSAWRPAGRGQGRAASPAPAKAAPPVTVATAAPLDTPAESPSTPGR</sequence>
<proteinExistence type="predicted"/>
<evidence type="ECO:0000313" key="4">
    <source>
        <dbReference type="Proteomes" id="UP001232163"/>
    </source>
</evidence>
<feature type="region of interest" description="Disordered" evidence="1">
    <location>
        <begin position="70"/>
        <end position="89"/>
    </location>
</feature>
<feature type="compositionally biased region" description="Low complexity" evidence="1">
    <location>
        <begin position="77"/>
        <end position="89"/>
    </location>
</feature>
<dbReference type="RefSeq" id="WP_307463190.1">
    <property type="nucleotide sequence ID" value="NZ_JAURUR010000001.1"/>
</dbReference>
<keyword evidence="2" id="KW-0472">Membrane</keyword>
<name>A0ABT9M884_9DEIO</name>
<comment type="caution">
    <text evidence="3">The sequence shown here is derived from an EMBL/GenBank/DDBJ whole genome shotgun (WGS) entry which is preliminary data.</text>
</comment>
<dbReference type="Proteomes" id="UP001232163">
    <property type="component" value="Unassembled WGS sequence"/>
</dbReference>
<keyword evidence="2" id="KW-1133">Transmembrane helix</keyword>
<evidence type="ECO:0000256" key="1">
    <source>
        <dbReference type="SAM" id="MobiDB-lite"/>
    </source>
</evidence>